<feature type="chain" id="PRO_5004589949" evidence="3">
    <location>
        <begin position="25"/>
        <end position="233"/>
    </location>
</feature>
<reference evidence="4" key="2">
    <citation type="submission" date="2015-02" db="UniProtKB">
        <authorList>
            <consortium name="EnsemblMetazoa"/>
        </authorList>
    </citation>
    <scope>IDENTIFICATION</scope>
</reference>
<feature type="region of interest" description="Disordered" evidence="1">
    <location>
        <begin position="177"/>
        <end position="233"/>
    </location>
</feature>
<dbReference type="EMBL" id="JH431273">
    <property type="status" value="NOT_ANNOTATED_CDS"/>
    <property type="molecule type" value="Genomic_DNA"/>
</dbReference>
<name>T1IQ04_STRMM</name>
<dbReference type="HOGENOM" id="CLU_1191205_0_0_1"/>
<feature type="compositionally biased region" description="Pro residues" evidence="1">
    <location>
        <begin position="188"/>
        <end position="199"/>
    </location>
</feature>
<evidence type="ECO:0000313" key="5">
    <source>
        <dbReference type="Proteomes" id="UP000014500"/>
    </source>
</evidence>
<keyword evidence="2" id="KW-1133">Transmembrane helix</keyword>
<keyword evidence="2" id="KW-0812">Transmembrane</keyword>
<sequence length="233" mass="26439">MAMRMATIIASSVVLFILIHQSQAYLPGRHGWNPKSSTELFLGLLPYLLVFVIVPICLLLVCWCSKYVLRVCCKRVHQQHTPAFLHRFFPTTTPTPTPTSTAAPASLAVTQPQQLPPETLFTNYTNYNPMLEGELDLFPISYNTEESRQQQCRRNQQFISVTCNFLRAEAISRTDDSVNEEEIRVDDPPPYYPEDPPPSYDTLYSEKIIEENTASSKGEMEIDNVTDNSVCVN</sequence>
<keyword evidence="2" id="KW-0472">Membrane</keyword>
<reference evidence="5" key="1">
    <citation type="submission" date="2011-05" db="EMBL/GenBank/DDBJ databases">
        <authorList>
            <person name="Richards S.R."/>
            <person name="Qu J."/>
            <person name="Jiang H."/>
            <person name="Jhangiani S.N."/>
            <person name="Agravi P."/>
            <person name="Goodspeed R."/>
            <person name="Gross S."/>
            <person name="Mandapat C."/>
            <person name="Jackson L."/>
            <person name="Mathew T."/>
            <person name="Pu L."/>
            <person name="Thornton R."/>
            <person name="Saada N."/>
            <person name="Wilczek-Boney K.B."/>
            <person name="Lee S."/>
            <person name="Kovar C."/>
            <person name="Wu Y."/>
            <person name="Scherer S.E."/>
            <person name="Worley K.C."/>
            <person name="Muzny D.M."/>
            <person name="Gibbs R."/>
        </authorList>
    </citation>
    <scope>NUCLEOTIDE SEQUENCE</scope>
    <source>
        <strain evidence="5">Brora</strain>
    </source>
</reference>
<dbReference type="AlphaFoldDB" id="T1IQ04"/>
<evidence type="ECO:0000256" key="2">
    <source>
        <dbReference type="SAM" id="Phobius"/>
    </source>
</evidence>
<evidence type="ECO:0000313" key="4">
    <source>
        <dbReference type="EnsemblMetazoa" id="SMAR003110-PA"/>
    </source>
</evidence>
<dbReference type="EnsemblMetazoa" id="SMAR003110-RA">
    <property type="protein sequence ID" value="SMAR003110-PA"/>
    <property type="gene ID" value="SMAR003110"/>
</dbReference>
<evidence type="ECO:0000256" key="1">
    <source>
        <dbReference type="SAM" id="MobiDB-lite"/>
    </source>
</evidence>
<feature type="compositionally biased region" description="Basic and acidic residues" evidence="1">
    <location>
        <begin position="177"/>
        <end position="187"/>
    </location>
</feature>
<dbReference type="Proteomes" id="UP000014500">
    <property type="component" value="Unassembled WGS sequence"/>
</dbReference>
<evidence type="ECO:0000256" key="3">
    <source>
        <dbReference type="SAM" id="SignalP"/>
    </source>
</evidence>
<keyword evidence="5" id="KW-1185">Reference proteome</keyword>
<protein>
    <submittedName>
        <fullName evidence="4">Uncharacterized protein</fullName>
    </submittedName>
</protein>
<keyword evidence="3" id="KW-0732">Signal</keyword>
<feature type="transmembrane region" description="Helical" evidence="2">
    <location>
        <begin position="40"/>
        <end position="65"/>
    </location>
</feature>
<accession>T1IQ04</accession>
<proteinExistence type="predicted"/>
<feature type="signal peptide" evidence="3">
    <location>
        <begin position="1"/>
        <end position="24"/>
    </location>
</feature>
<organism evidence="4 5">
    <name type="scientific">Strigamia maritima</name>
    <name type="common">European centipede</name>
    <name type="synonym">Geophilus maritimus</name>
    <dbReference type="NCBI Taxonomy" id="126957"/>
    <lineage>
        <taxon>Eukaryota</taxon>
        <taxon>Metazoa</taxon>
        <taxon>Ecdysozoa</taxon>
        <taxon>Arthropoda</taxon>
        <taxon>Myriapoda</taxon>
        <taxon>Chilopoda</taxon>
        <taxon>Pleurostigmophora</taxon>
        <taxon>Geophilomorpha</taxon>
        <taxon>Linotaeniidae</taxon>
        <taxon>Strigamia</taxon>
    </lineage>
</organism>